<evidence type="ECO:0000259" key="1">
    <source>
        <dbReference type="Pfam" id="PF07714"/>
    </source>
</evidence>
<dbReference type="GO" id="GO:0004672">
    <property type="term" value="F:protein kinase activity"/>
    <property type="evidence" value="ECO:0007669"/>
    <property type="project" value="InterPro"/>
</dbReference>
<dbReference type="Proteomes" id="UP000266673">
    <property type="component" value="Unassembled WGS sequence"/>
</dbReference>
<dbReference type="Gene3D" id="1.10.510.10">
    <property type="entry name" value="Transferase(Phosphotransferase) domain 1"/>
    <property type="match status" value="1"/>
</dbReference>
<dbReference type="Pfam" id="PF07714">
    <property type="entry name" value="PK_Tyr_Ser-Thr"/>
    <property type="match status" value="1"/>
</dbReference>
<dbReference type="EMBL" id="QKWP01006250">
    <property type="protein sequence ID" value="RIA99911.1"/>
    <property type="molecule type" value="Genomic_DNA"/>
</dbReference>
<dbReference type="InterPro" id="IPR011009">
    <property type="entry name" value="Kinase-like_dom_sf"/>
</dbReference>
<feature type="domain" description="Serine-threonine/tyrosine-protein kinase catalytic" evidence="1">
    <location>
        <begin position="2"/>
        <end position="58"/>
    </location>
</feature>
<evidence type="ECO:0000313" key="2">
    <source>
        <dbReference type="EMBL" id="RIA99911.1"/>
    </source>
</evidence>
<organism evidence="2 3">
    <name type="scientific">Gigaspora rosea</name>
    <dbReference type="NCBI Taxonomy" id="44941"/>
    <lineage>
        <taxon>Eukaryota</taxon>
        <taxon>Fungi</taxon>
        <taxon>Fungi incertae sedis</taxon>
        <taxon>Mucoromycota</taxon>
        <taxon>Glomeromycotina</taxon>
        <taxon>Glomeromycetes</taxon>
        <taxon>Diversisporales</taxon>
        <taxon>Gigasporaceae</taxon>
        <taxon>Gigaspora</taxon>
    </lineage>
</organism>
<keyword evidence="3" id="KW-1185">Reference proteome</keyword>
<evidence type="ECO:0000313" key="3">
    <source>
        <dbReference type="Proteomes" id="UP000266673"/>
    </source>
</evidence>
<accession>A0A397TXL0</accession>
<dbReference type="STRING" id="44941.A0A397TXL0"/>
<dbReference type="AlphaFoldDB" id="A0A397TXL0"/>
<dbReference type="OrthoDB" id="10261027at2759"/>
<reference evidence="2 3" key="1">
    <citation type="submission" date="2018-06" db="EMBL/GenBank/DDBJ databases">
        <title>Comparative genomics reveals the genomic features of Rhizophagus irregularis, R. cerebriforme, R. diaphanum and Gigaspora rosea, and their symbiotic lifestyle signature.</title>
        <authorList>
            <person name="Morin E."/>
            <person name="San Clemente H."/>
            <person name="Chen E.C.H."/>
            <person name="De La Providencia I."/>
            <person name="Hainaut M."/>
            <person name="Kuo A."/>
            <person name="Kohler A."/>
            <person name="Murat C."/>
            <person name="Tang N."/>
            <person name="Roy S."/>
            <person name="Loubradou J."/>
            <person name="Henrissat B."/>
            <person name="Grigoriev I.V."/>
            <person name="Corradi N."/>
            <person name="Roux C."/>
            <person name="Martin F.M."/>
        </authorList>
    </citation>
    <scope>NUCLEOTIDE SEQUENCE [LARGE SCALE GENOMIC DNA]</scope>
    <source>
        <strain evidence="2 3">DAOM 194757</strain>
    </source>
</reference>
<dbReference type="InterPro" id="IPR001245">
    <property type="entry name" value="Ser-Thr/Tyr_kinase_cat_dom"/>
</dbReference>
<dbReference type="SUPFAM" id="SSF56112">
    <property type="entry name" value="Protein kinase-like (PK-like)"/>
    <property type="match status" value="1"/>
</dbReference>
<name>A0A397TXL0_9GLOM</name>
<proteinExistence type="predicted"/>
<comment type="caution">
    <text evidence="2">The sequence shown here is derived from an EMBL/GenBank/DDBJ whole genome shotgun (WGS) entry which is preliminary data.</text>
</comment>
<gene>
    <name evidence="2" type="ORF">C2G38_2236626</name>
</gene>
<protein>
    <recommendedName>
        <fullName evidence="1">Serine-threonine/tyrosine-protein kinase catalytic domain-containing protein</fullName>
    </recommendedName>
</protein>
<sequence>MIVWEVISGCRPFSDRRHNEYLILDILNGLRPKIPTNTPQDLIELMEMCWHSDQKKREKSLGNRNPTTGLKIKLENIINKIEKGEIKFSENRDTSISPTKISGQAIYSSRLLNPLISEALTIRSMRLNSSAITDDSRAIDFDINRL</sequence>